<dbReference type="EMBL" id="BQKI01000095">
    <property type="protein sequence ID" value="GJN37398.1"/>
    <property type="molecule type" value="Genomic_DNA"/>
</dbReference>
<evidence type="ECO:0000256" key="1">
    <source>
        <dbReference type="SAM" id="MobiDB-lite"/>
    </source>
</evidence>
<protein>
    <submittedName>
        <fullName evidence="2">Uncharacterized protein</fullName>
    </submittedName>
</protein>
<proteinExistence type="predicted"/>
<dbReference type="Proteomes" id="UP001054889">
    <property type="component" value="Unassembled WGS sequence"/>
</dbReference>
<reference evidence="2" key="1">
    <citation type="journal article" date="2018" name="DNA Res.">
        <title>Multiple hybrid de novo genome assembly of finger millet, an orphan allotetraploid crop.</title>
        <authorList>
            <person name="Hatakeyama M."/>
            <person name="Aluri S."/>
            <person name="Balachadran M.T."/>
            <person name="Sivarajan S.R."/>
            <person name="Patrignani A."/>
            <person name="Gruter S."/>
            <person name="Poveda L."/>
            <person name="Shimizu-Inatsugi R."/>
            <person name="Baeten J."/>
            <person name="Francoijs K.J."/>
            <person name="Nataraja K.N."/>
            <person name="Reddy Y.A.N."/>
            <person name="Phadnis S."/>
            <person name="Ravikumar R.L."/>
            <person name="Schlapbach R."/>
            <person name="Sreeman S.M."/>
            <person name="Shimizu K.K."/>
        </authorList>
    </citation>
    <scope>NUCLEOTIDE SEQUENCE</scope>
</reference>
<evidence type="ECO:0000313" key="2">
    <source>
        <dbReference type="EMBL" id="GJN37398.1"/>
    </source>
</evidence>
<comment type="caution">
    <text evidence="2">The sequence shown here is derived from an EMBL/GenBank/DDBJ whole genome shotgun (WGS) entry which is preliminary data.</text>
</comment>
<evidence type="ECO:0000313" key="3">
    <source>
        <dbReference type="Proteomes" id="UP001054889"/>
    </source>
</evidence>
<feature type="region of interest" description="Disordered" evidence="1">
    <location>
        <begin position="1"/>
        <end position="24"/>
    </location>
</feature>
<dbReference type="AlphaFoldDB" id="A0AAV5FRA4"/>
<accession>A0AAV5FRA4</accession>
<sequence length="61" mass="6508">MVALEAPKPLRLRPSTTSGKCNPAGYRRTSYALETGGSVQAAEATIELTVKGLFLVQVARM</sequence>
<organism evidence="2 3">
    <name type="scientific">Eleusine coracana subsp. coracana</name>
    <dbReference type="NCBI Taxonomy" id="191504"/>
    <lineage>
        <taxon>Eukaryota</taxon>
        <taxon>Viridiplantae</taxon>
        <taxon>Streptophyta</taxon>
        <taxon>Embryophyta</taxon>
        <taxon>Tracheophyta</taxon>
        <taxon>Spermatophyta</taxon>
        <taxon>Magnoliopsida</taxon>
        <taxon>Liliopsida</taxon>
        <taxon>Poales</taxon>
        <taxon>Poaceae</taxon>
        <taxon>PACMAD clade</taxon>
        <taxon>Chloridoideae</taxon>
        <taxon>Cynodonteae</taxon>
        <taxon>Eleusininae</taxon>
        <taxon>Eleusine</taxon>
    </lineage>
</organism>
<reference evidence="2" key="2">
    <citation type="submission" date="2021-12" db="EMBL/GenBank/DDBJ databases">
        <title>Resequencing data analysis of finger millet.</title>
        <authorList>
            <person name="Hatakeyama M."/>
            <person name="Aluri S."/>
            <person name="Balachadran M.T."/>
            <person name="Sivarajan S.R."/>
            <person name="Poveda L."/>
            <person name="Shimizu-Inatsugi R."/>
            <person name="Schlapbach R."/>
            <person name="Sreeman S.M."/>
            <person name="Shimizu K.K."/>
        </authorList>
    </citation>
    <scope>NUCLEOTIDE SEQUENCE</scope>
</reference>
<gene>
    <name evidence="2" type="primary">gb26349</name>
    <name evidence="2" type="ORF">PR202_gb26349</name>
</gene>
<keyword evidence="3" id="KW-1185">Reference proteome</keyword>
<name>A0AAV5FRA4_ELECO</name>